<feature type="compositionally biased region" description="Pro residues" evidence="1">
    <location>
        <begin position="62"/>
        <end position="77"/>
    </location>
</feature>
<organism evidence="2 3">
    <name type="scientific">Pleuronectes platessa</name>
    <name type="common">European plaice</name>
    <dbReference type="NCBI Taxonomy" id="8262"/>
    <lineage>
        <taxon>Eukaryota</taxon>
        <taxon>Metazoa</taxon>
        <taxon>Chordata</taxon>
        <taxon>Craniata</taxon>
        <taxon>Vertebrata</taxon>
        <taxon>Euteleostomi</taxon>
        <taxon>Actinopterygii</taxon>
        <taxon>Neopterygii</taxon>
        <taxon>Teleostei</taxon>
        <taxon>Neoteleostei</taxon>
        <taxon>Acanthomorphata</taxon>
        <taxon>Carangaria</taxon>
        <taxon>Pleuronectiformes</taxon>
        <taxon>Pleuronectoidei</taxon>
        <taxon>Pleuronectidae</taxon>
        <taxon>Pleuronectes</taxon>
    </lineage>
</organism>
<feature type="region of interest" description="Disordered" evidence="1">
    <location>
        <begin position="1"/>
        <end position="22"/>
    </location>
</feature>
<comment type="caution">
    <text evidence="2">The sequence shown here is derived from an EMBL/GenBank/DDBJ whole genome shotgun (WGS) entry which is preliminary data.</text>
</comment>
<proteinExistence type="predicted"/>
<dbReference type="EMBL" id="CADEAL010000080">
    <property type="protein sequence ID" value="CAB1413936.1"/>
    <property type="molecule type" value="Genomic_DNA"/>
</dbReference>
<evidence type="ECO:0000256" key="1">
    <source>
        <dbReference type="SAM" id="MobiDB-lite"/>
    </source>
</evidence>
<feature type="compositionally biased region" description="Polar residues" evidence="1">
    <location>
        <begin position="1"/>
        <end position="15"/>
    </location>
</feature>
<sequence>SVVLPDNQQNHGSRTLSDKISRAADVPAARKLIRERYALGNHHSSITSVDHKRVLPPFSSLPSPPPPLHHPVHPPQIGPVNNIEGERSGEQRNFLTLASFHRRLTYDCSHVQFEYRASFSPGGAPQRDA</sequence>
<evidence type="ECO:0000313" key="3">
    <source>
        <dbReference type="Proteomes" id="UP001153269"/>
    </source>
</evidence>
<dbReference type="Proteomes" id="UP001153269">
    <property type="component" value="Unassembled WGS sequence"/>
</dbReference>
<evidence type="ECO:0000313" key="2">
    <source>
        <dbReference type="EMBL" id="CAB1413936.1"/>
    </source>
</evidence>
<dbReference type="AlphaFoldDB" id="A0A9N7TK19"/>
<name>A0A9N7TK19_PLEPL</name>
<feature type="region of interest" description="Disordered" evidence="1">
    <location>
        <begin position="56"/>
        <end position="85"/>
    </location>
</feature>
<keyword evidence="3" id="KW-1185">Reference proteome</keyword>
<protein>
    <submittedName>
        <fullName evidence="2">Uncharacterized protein</fullName>
    </submittedName>
</protein>
<feature type="non-terminal residue" evidence="2">
    <location>
        <position position="1"/>
    </location>
</feature>
<accession>A0A9N7TK19</accession>
<gene>
    <name evidence="2" type="ORF">PLEPLA_LOCUS1639</name>
</gene>
<reference evidence="2" key="1">
    <citation type="submission" date="2020-03" db="EMBL/GenBank/DDBJ databases">
        <authorList>
            <person name="Weist P."/>
        </authorList>
    </citation>
    <scope>NUCLEOTIDE SEQUENCE</scope>
</reference>